<organism evidence="1">
    <name type="scientific">hydrothermal vent metagenome</name>
    <dbReference type="NCBI Taxonomy" id="652676"/>
    <lineage>
        <taxon>unclassified sequences</taxon>
        <taxon>metagenomes</taxon>
        <taxon>ecological metagenomes</taxon>
    </lineage>
</organism>
<gene>
    <name evidence="1" type="ORF">MNB_SV-15-657</name>
</gene>
<proteinExistence type="predicted"/>
<dbReference type="EMBL" id="FRYL01000004">
    <property type="protein sequence ID" value="SHO80331.1"/>
    <property type="molecule type" value="Genomic_DNA"/>
</dbReference>
<dbReference type="PROSITE" id="PS51257">
    <property type="entry name" value="PROKAR_LIPOPROTEIN"/>
    <property type="match status" value="1"/>
</dbReference>
<reference evidence="1" key="1">
    <citation type="submission" date="2016-10" db="EMBL/GenBank/DDBJ databases">
        <authorList>
            <person name="de Groot N.N."/>
        </authorList>
    </citation>
    <scope>NUCLEOTIDE SEQUENCE</scope>
</reference>
<name>A0A1W1EHJ8_9ZZZZ</name>
<sequence length="50" mass="5572">MICGRCDIGNAKSKIIIMITFIGLSCINPPILPIRDSSLLCIFFLINLIY</sequence>
<dbReference type="AlphaFoldDB" id="A0A1W1EHJ8"/>
<protein>
    <submittedName>
        <fullName evidence="1">Uncharacterized protein</fullName>
    </submittedName>
</protein>
<accession>A0A1W1EHJ8</accession>
<evidence type="ECO:0000313" key="1">
    <source>
        <dbReference type="EMBL" id="SHO80331.1"/>
    </source>
</evidence>